<evidence type="ECO:0000313" key="1">
    <source>
        <dbReference type="EMBL" id="KHG21980.1"/>
    </source>
</evidence>
<gene>
    <name evidence="1" type="ORF">F383_27765</name>
</gene>
<accession>A0A0B0PAH4</accession>
<name>A0A0B0PAH4_GOSAR</name>
<organism evidence="1 2">
    <name type="scientific">Gossypium arboreum</name>
    <name type="common">Tree cotton</name>
    <name type="synonym">Gossypium nanking</name>
    <dbReference type="NCBI Taxonomy" id="29729"/>
    <lineage>
        <taxon>Eukaryota</taxon>
        <taxon>Viridiplantae</taxon>
        <taxon>Streptophyta</taxon>
        <taxon>Embryophyta</taxon>
        <taxon>Tracheophyta</taxon>
        <taxon>Spermatophyta</taxon>
        <taxon>Magnoliopsida</taxon>
        <taxon>eudicotyledons</taxon>
        <taxon>Gunneridae</taxon>
        <taxon>Pentapetalae</taxon>
        <taxon>rosids</taxon>
        <taxon>malvids</taxon>
        <taxon>Malvales</taxon>
        <taxon>Malvaceae</taxon>
        <taxon>Malvoideae</taxon>
        <taxon>Gossypium</taxon>
    </lineage>
</organism>
<sequence>MSGTKCSPCVQESRTKRRRLYFHMSQACRWALNLFK</sequence>
<protein>
    <submittedName>
        <fullName evidence="1">Uncharacterized protein</fullName>
    </submittedName>
</protein>
<dbReference type="AlphaFoldDB" id="A0A0B0PAH4"/>
<keyword evidence="2" id="KW-1185">Reference proteome</keyword>
<reference evidence="2" key="1">
    <citation type="submission" date="2014-09" db="EMBL/GenBank/DDBJ databases">
        <authorList>
            <person name="Mudge J."/>
            <person name="Ramaraj T."/>
            <person name="Lindquist I.E."/>
            <person name="Bharti A.K."/>
            <person name="Sundararajan A."/>
            <person name="Cameron C.T."/>
            <person name="Woodward J.E."/>
            <person name="May G.D."/>
            <person name="Brubaker C."/>
            <person name="Broadhvest J."/>
            <person name="Wilkins T.A."/>
        </authorList>
    </citation>
    <scope>NUCLEOTIDE SEQUENCE</scope>
    <source>
        <strain evidence="2">cv. AKA8401</strain>
    </source>
</reference>
<evidence type="ECO:0000313" key="2">
    <source>
        <dbReference type="Proteomes" id="UP000032142"/>
    </source>
</evidence>
<dbReference type="Proteomes" id="UP000032142">
    <property type="component" value="Unassembled WGS sequence"/>
</dbReference>
<dbReference type="EMBL" id="KN420239">
    <property type="protein sequence ID" value="KHG21980.1"/>
    <property type="molecule type" value="Genomic_DNA"/>
</dbReference>
<proteinExistence type="predicted"/>